<organism evidence="3 4">
    <name type="scientific">Pythium oligandrum</name>
    <name type="common">Mycoparasitic fungus</name>
    <dbReference type="NCBI Taxonomy" id="41045"/>
    <lineage>
        <taxon>Eukaryota</taxon>
        <taxon>Sar</taxon>
        <taxon>Stramenopiles</taxon>
        <taxon>Oomycota</taxon>
        <taxon>Peronosporomycetes</taxon>
        <taxon>Pythiales</taxon>
        <taxon>Pythiaceae</taxon>
        <taxon>Pythium</taxon>
    </lineage>
</organism>
<dbReference type="PROSITE" id="PS50195">
    <property type="entry name" value="PX"/>
    <property type="match status" value="1"/>
</dbReference>
<comment type="caution">
    <text evidence="3">The sequence shown here is derived from an EMBL/GenBank/DDBJ whole genome shotgun (WGS) entry which is preliminary data.</text>
</comment>
<dbReference type="Proteomes" id="UP000794436">
    <property type="component" value="Unassembled WGS sequence"/>
</dbReference>
<keyword evidence="1" id="KW-1133">Transmembrane helix</keyword>
<dbReference type="EMBL" id="SPLM01000002">
    <property type="protein sequence ID" value="TMW68541.1"/>
    <property type="molecule type" value="Genomic_DNA"/>
</dbReference>
<evidence type="ECO:0000313" key="4">
    <source>
        <dbReference type="Proteomes" id="UP000794436"/>
    </source>
</evidence>
<evidence type="ECO:0000256" key="1">
    <source>
        <dbReference type="SAM" id="Phobius"/>
    </source>
</evidence>
<dbReference type="InterPro" id="IPR036871">
    <property type="entry name" value="PX_dom_sf"/>
</dbReference>
<feature type="domain" description="PX" evidence="2">
    <location>
        <begin position="248"/>
        <end position="362"/>
    </location>
</feature>
<sequence length="377" mass="42212">MTEPPTSADDGYATLIDTVFVIISICYTAQVLTPIPMTYLSEIAFPFDLCVKLASSTVLFIAHAIHWMLDVLDGHGWHSRGSGSPAEGFYDCHAFIDSIAWGSATAILWMEHRRSRPPSIFLRIFWITAWLEASFSLFSHQNVTRLDITTNSTLTGSLAALIYSCSAVLAISCFFPSTPVTSDLVVLPQVSTPSAYLRSWHRKPPLSGYYGSFGNFGGARGVQTSGSITTETYPTATELTTMLSHSATNIKATIPSSTTSIWGKKQFVSYKIVVQTEEDQWTLRREYNDFATVHDELPSTVRAACPLPEDQSKRKFLSWNARTKPMKVQLEQYLRRVLSFRCFEPHSSQALCDFLEMEYLDDASLRTLYGDVDWTPQ</sequence>
<dbReference type="OrthoDB" id="10254720at2759"/>
<protein>
    <recommendedName>
        <fullName evidence="2">PX domain-containing protein</fullName>
    </recommendedName>
</protein>
<keyword evidence="1" id="KW-0812">Transmembrane</keyword>
<keyword evidence="1" id="KW-0472">Membrane</keyword>
<accession>A0A8K1CRL8</accession>
<dbReference type="GO" id="GO:0035091">
    <property type="term" value="F:phosphatidylinositol binding"/>
    <property type="evidence" value="ECO:0007669"/>
    <property type="project" value="InterPro"/>
</dbReference>
<evidence type="ECO:0000259" key="2">
    <source>
        <dbReference type="PROSITE" id="PS50195"/>
    </source>
</evidence>
<evidence type="ECO:0000313" key="3">
    <source>
        <dbReference type="EMBL" id="TMW68541.1"/>
    </source>
</evidence>
<keyword evidence="4" id="KW-1185">Reference proteome</keyword>
<dbReference type="AlphaFoldDB" id="A0A8K1CRL8"/>
<feature type="transmembrane region" description="Helical" evidence="1">
    <location>
        <begin position="12"/>
        <end position="33"/>
    </location>
</feature>
<reference evidence="3" key="1">
    <citation type="submission" date="2019-03" db="EMBL/GenBank/DDBJ databases">
        <title>Long read genome sequence of the mycoparasitic Pythium oligandrum ATCC 38472 isolated from sugarbeet rhizosphere.</title>
        <authorList>
            <person name="Gaulin E."/>
        </authorList>
    </citation>
    <scope>NUCLEOTIDE SEQUENCE</scope>
    <source>
        <strain evidence="3">ATCC 38472_TT</strain>
    </source>
</reference>
<dbReference type="Gene3D" id="3.30.1520.10">
    <property type="entry name" value="Phox-like domain"/>
    <property type="match status" value="1"/>
</dbReference>
<dbReference type="Pfam" id="PF00787">
    <property type="entry name" value="PX"/>
    <property type="match status" value="1"/>
</dbReference>
<name>A0A8K1CRL8_PYTOL</name>
<gene>
    <name evidence="3" type="ORF">Poli38472_006009</name>
</gene>
<dbReference type="SUPFAM" id="SSF64268">
    <property type="entry name" value="PX domain"/>
    <property type="match status" value="1"/>
</dbReference>
<proteinExistence type="predicted"/>
<dbReference type="InterPro" id="IPR001683">
    <property type="entry name" value="PX_dom"/>
</dbReference>